<dbReference type="AlphaFoldDB" id="A0A240ECX7"/>
<evidence type="ECO:0000313" key="6">
    <source>
        <dbReference type="Proteomes" id="UP000219042"/>
    </source>
</evidence>
<keyword evidence="6" id="KW-1185">Reference proteome</keyword>
<evidence type="ECO:0000256" key="2">
    <source>
        <dbReference type="ARBA" id="ARBA00023125"/>
    </source>
</evidence>
<sequence length="317" mass="36361">MNPQQSMHNIRYSTQDISAPERFEYWNDVVLRHCIPAASQPGNPFDFNGELIVRNVGLIDVCTISASMHHWERTAKHLRTGPDEDLWLGFMEQGYGELRQNGRNSKLIDNSLVLYDAAQTFNFSLGGQKNHLMRIPRHLLKHRMPNIENFTAMILDETRPGVIPLREMLRQAVMSPLNLEHPNLSERFSQTALDLLVLSLEMQDIKQVGAERDLYARMMNYIQRQLCDPELCIEKIANYHHVSVRTVTRAFARHQKTVMSVIWAERLNASHNALQSGHVNSVSQAALDYGFSDFSHFSHAFKKAFGITPREVLGQKL</sequence>
<evidence type="ECO:0000256" key="1">
    <source>
        <dbReference type="ARBA" id="ARBA00023015"/>
    </source>
</evidence>
<dbReference type="PRINTS" id="PR00032">
    <property type="entry name" value="HTHARAC"/>
</dbReference>
<dbReference type="PROSITE" id="PS00041">
    <property type="entry name" value="HTH_ARAC_FAMILY_1"/>
    <property type="match status" value="1"/>
</dbReference>
<dbReference type="PANTHER" id="PTHR46796:SF6">
    <property type="entry name" value="ARAC SUBFAMILY"/>
    <property type="match status" value="1"/>
</dbReference>
<name>A0A240ECX7_9GAMM</name>
<dbReference type="InterPro" id="IPR050204">
    <property type="entry name" value="AraC_XylS_family_regulators"/>
</dbReference>
<keyword evidence="1" id="KW-0805">Transcription regulation</keyword>
<evidence type="ECO:0000256" key="3">
    <source>
        <dbReference type="ARBA" id="ARBA00023163"/>
    </source>
</evidence>
<accession>A0A240ECX7</accession>
<dbReference type="InterPro" id="IPR009057">
    <property type="entry name" value="Homeodomain-like_sf"/>
</dbReference>
<dbReference type="OrthoDB" id="5740883at2"/>
<dbReference type="Proteomes" id="UP000219042">
    <property type="component" value="Unassembled WGS sequence"/>
</dbReference>
<dbReference type="GO" id="GO:0043565">
    <property type="term" value="F:sequence-specific DNA binding"/>
    <property type="evidence" value="ECO:0007669"/>
    <property type="project" value="InterPro"/>
</dbReference>
<organism evidence="5 6">
    <name type="scientific">Acinetobacter puyangensis</name>
    <dbReference type="NCBI Taxonomy" id="1096779"/>
    <lineage>
        <taxon>Bacteria</taxon>
        <taxon>Pseudomonadati</taxon>
        <taxon>Pseudomonadota</taxon>
        <taxon>Gammaproteobacteria</taxon>
        <taxon>Moraxellales</taxon>
        <taxon>Moraxellaceae</taxon>
        <taxon>Acinetobacter</taxon>
    </lineage>
</organism>
<keyword evidence="2" id="KW-0238">DNA-binding</keyword>
<dbReference type="Pfam" id="PF14525">
    <property type="entry name" value="AraC_binding_2"/>
    <property type="match status" value="1"/>
</dbReference>
<keyword evidence="3" id="KW-0804">Transcription</keyword>
<evidence type="ECO:0000313" key="5">
    <source>
        <dbReference type="EMBL" id="SNX45760.1"/>
    </source>
</evidence>
<evidence type="ECO:0000259" key="4">
    <source>
        <dbReference type="PROSITE" id="PS01124"/>
    </source>
</evidence>
<gene>
    <name evidence="5" type="ORF">SAMN05421731_105315</name>
</gene>
<dbReference type="SMART" id="SM00342">
    <property type="entry name" value="HTH_ARAC"/>
    <property type="match status" value="1"/>
</dbReference>
<dbReference type="InterPro" id="IPR035418">
    <property type="entry name" value="AraC-bd_2"/>
</dbReference>
<dbReference type="GO" id="GO:0003700">
    <property type="term" value="F:DNA-binding transcription factor activity"/>
    <property type="evidence" value="ECO:0007669"/>
    <property type="project" value="InterPro"/>
</dbReference>
<dbReference type="InterPro" id="IPR018060">
    <property type="entry name" value="HTH_AraC"/>
</dbReference>
<dbReference type="Pfam" id="PF12833">
    <property type="entry name" value="HTH_18"/>
    <property type="match status" value="1"/>
</dbReference>
<dbReference type="PANTHER" id="PTHR46796">
    <property type="entry name" value="HTH-TYPE TRANSCRIPTIONAL ACTIVATOR RHAS-RELATED"/>
    <property type="match status" value="1"/>
</dbReference>
<dbReference type="PROSITE" id="PS01124">
    <property type="entry name" value="HTH_ARAC_FAMILY_2"/>
    <property type="match status" value="1"/>
</dbReference>
<dbReference type="Gene3D" id="1.10.10.60">
    <property type="entry name" value="Homeodomain-like"/>
    <property type="match status" value="1"/>
</dbReference>
<dbReference type="EMBL" id="OANT01000005">
    <property type="protein sequence ID" value="SNX45760.1"/>
    <property type="molecule type" value="Genomic_DNA"/>
</dbReference>
<dbReference type="InterPro" id="IPR020449">
    <property type="entry name" value="Tscrpt_reg_AraC-type_HTH"/>
</dbReference>
<proteinExistence type="predicted"/>
<dbReference type="InterPro" id="IPR018062">
    <property type="entry name" value="HTH_AraC-typ_CS"/>
</dbReference>
<dbReference type="RefSeq" id="WP_097079509.1">
    <property type="nucleotide sequence ID" value="NZ_BAABHT010000005.1"/>
</dbReference>
<protein>
    <submittedName>
        <fullName evidence="5">Transcriptional regulator, AraC family</fullName>
    </submittedName>
</protein>
<feature type="domain" description="HTH araC/xylS-type" evidence="4">
    <location>
        <begin position="216"/>
        <end position="315"/>
    </location>
</feature>
<reference evidence="6" key="1">
    <citation type="submission" date="2016-09" db="EMBL/GenBank/DDBJ databases">
        <authorList>
            <person name="Varghese N."/>
            <person name="Submissions S."/>
        </authorList>
    </citation>
    <scope>NUCLEOTIDE SEQUENCE [LARGE SCALE GENOMIC DNA]</scope>
    <source>
        <strain evidence="6">ANC 4466</strain>
    </source>
</reference>
<dbReference type="SUPFAM" id="SSF46689">
    <property type="entry name" value="Homeodomain-like"/>
    <property type="match status" value="1"/>
</dbReference>